<sequence>ERITCASLSQSDVLVDNCTNIPAGSACEQRCQEGYAPVNASVAVYTCDMSGQIANDGASVFCAAVACNTSVSLQNVLHTCDGVLANRSCYAYCRDGFELQQNEVPMWTCATEASGLEAVSDVPAIDGYALRGVLPVCVALPCLYNIPFGFEYVHNCDSTL</sequence>
<dbReference type="EMBL" id="CAJNJA010067119">
    <property type="protein sequence ID" value="CAE7891507.1"/>
    <property type="molecule type" value="Genomic_DNA"/>
</dbReference>
<reference evidence="1" key="1">
    <citation type="submission" date="2021-02" db="EMBL/GenBank/DDBJ databases">
        <authorList>
            <person name="Dougan E. K."/>
            <person name="Rhodes N."/>
            <person name="Thang M."/>
            <person name="Chan C."/>
        </authorList>
    </citation>
    <scope>NUCLEOTIDE SEQUENCE</scope>
</reference>
<evidence type="ECO:0008006" key="3">
    <source>
        <dbReference type="Google" id="ProtNLM"/>
    </source>
</evidence>
<keyword evidence="2" id="KW-1185">Reference proteome</keyword>
<protein>
    <recommendedName>
        <fullName evidence="3">Sushi domain-containing protein</fullName>
    </recommendedName>
</protein>
<organism evidence="1 2">
    <name type="scientific">Symbiodinium necroappetens</name>
    <dbReference type="NCBI Taxonomy" id="1628268"/>
    <lineage>
        <taxon>Eukaryota</taxon>
        <taxon>Sar</taxon>
        <taxon>Alveolata</taxon>
        <taxon>Dinophyceae</taxon>
        <taxon>Suessiales</taxon>
        <taxon>Symbiodiniaceae</taxon>
        <taxon>Symbiodinium</taxon>
    </lineage>
</organism>
<feature type="non-terminal residue" evidence="1">
    <location>
        <position position="1"/>
    </location>
</feature>
<proteinExistence type="predicted"/>
<dbReference type="OrthoDB" id="425443at2759"/>
<comment type="caution">
    <text evidence="1">The sequence shown here is derived from an EMBL/GenBank/DDBJ whole genome shotgun (WGS) entry which is preliminary data.</text>
</comment>
<feature type="non-terminal residue" evidence="1">
    <location>
        <position position="160"/>
    </location>
</feature>
<dbReference type="Proteomes" id="UP000601435">
    <property type="component" value="Unassembled WGS sequence"/>
</dbReference>
<evidence type="ECO:0000313" key="1">
    <source>
        <dbReference type="EMBL" id="CAE7891507.1"/>
    </source>
</evidence>
<gene>
    <name evidence="1" type="ORF">SNEC2469_LOCUS29641</name>
</gene>
<accession>A0A813B427</accession>
<dbReference type="AlphaFoldDB" id="A0A813B427"/>
<evidence type="ECO:0000313" key="2">
    <source>
        <dbReference type="Proteomes" id="UP000601435"/>
    </source>
</evidence>
<name>A0A813B427_9DINO</name>